<evidence type="ECO:0000256" key="1">
    <source>
        <dbReference type="SAM" id="MobiDB-lite"/>
    </source>
</evidence>
<organism evidence="3 4">
    <name type="scientific">Nocardia otitidiscaviarum</name>
    <dbReference type="NCBI Taxonomy" id="1823"/>
    <lineage>
        <taxon>Bacteria</taxon>
        <taxon>Bacillati</taxon>
        <taxon>Actinomycetota</taxon>
        <taxon>Actinomycetes</taxon>
        <taxon>Mycobacteriales</taxon>
        <taxon>Nocardiaceae</taxon>
        <taxon>Nocardia</taxon>
    </lineage>
</organism>
<keyword evidence="2" id="KW-0812">Transmembrane</keyword>
<dbReference type="AlphaFoldDB" id="A0A516NET8"/>
<proteinExistence type="predicted"/>
<dbReference type="KEGG" id="nod:FOH10_00400"/>
<gene>
    <name evidence="3" type="ORF">FOH10_00400</name>
</gene>
<evidence type="ECO:0008006" key="5">
    <source>
        <dbReference type="Google" id="ProtNLM"/>
    </source>
</evidence>
<feature type="compositionally biased region" description="Low complexity" evidence="1">
    <location>
        <begin position="98"/>
        <end position="117"/>
    </location>
</feature>
<feature type="transmembrane region" description="Helical" evidence="2">
    <location>
        <begin position="128"/>
        <end position="150"/>
    </location>
</feature>
<feature type="compositionally biased region" description="Basic and acidic residues" evidence="1">
    <location>
        <begin position="43"/>
        <end position="55"/>
    </location>
</feature>
<dbReference type="EMBL" id="CP041695">
    <property type="protein sequence ID" value="QDP77422.1"/>
    <property type="molecule type" value="Genomic_DNA"/>
</dbReference>
<keyword evidence="2" id="KW-0472">Membrane</keyword>
<reference evidence="3 4" key="1">
    <citation type="submission" date="2019-07" db="EMBL/GenBank/DDBJ databases">
        <title>Complete Genome Sequence and Methylome Analysis of Nocardia otitidis-caviarum NEB252.</title>
        <authorList>
            <person name="Fomenkov A."/>
            <person name="Anton B.P."/>
            <person name="Vincze T."/>
            <person name="Roberts R.J."/>
        </authorList>
    </citation>
    <scope>NUCLEOTIDE SEQUENCE [LARGE SCALE GENOMIC DNA]</scope>
    <source>
        <strain evidence="3 4">NEB252</strain>
    </source>
</reference>
<evidence type="ECO:0000256" key="2">
    <source>
        <dbReference type="SAM" id="Phobius"/>
    </source>
</evidence>
<feature type="compositionally biased region" description="Low complexity" evidence="1">
    <location>
        <begin position="73"/>
        <end position="90"/>
    </location>
</feature>
<dbReference type="RefSeq" id="WP_143979183.1">
    <property type="nucleotide sequence ID" value="NZ_CP041695.1"/>
</dbReference>
<dbReference type="GeneID" id="80330863"/>
<name>A0A516NET8_9NOCA</name>
<evidence type="ECO:0000313" key="4">
    <source>
        <dbReference type="Proteomes" id="UP000317039"/>
    </source>
</evidence>
<feature type="region of interest" description="Disordered" evidence="1">
    <location>
        <begin position="1"/>
        <end position="117"/>
    </location>
</feature>
<sequence>MADKRPVNRVTPKRRTSGTPQDSSSRRALGREGQTGSAWRTAADADRSRAGDSDRLSGGATARGETRAKAGTPKGASRAAGAPAVASAKAGTPKVRLGKAGRATSSAASTSPGGETVSRAAAARGGSWRLAIGCGIAAVLLGVFAVVAALRPGVDDDNLAYVDNQATDEVKAAADHALSTLYGYRAAEIDQWKDSVGAVLTEQMRADLEKYIDTTVSTIKQAATDTEVTTDPIGVTLLTPERAELLVNLNVSAVRDGTPEPLASGPVVLRMQKVDGRWLAAEIADN</sequence>
<keyword evidence="2" id="KW-1133">Transmembrane helix</keyword>
<protein>
    <recommendedName>
        <fullName evidence="5">Mce-associated membrane protein</fullName>
    </recommendedName>
</protein>
<dbReference type="Proteomes" id="UP000317039">
    <property type="component" value="Chromosome"/>
</dbReference>
<accession>A0A516NET8</accession>
<evidence type="ECO:0000313" key="3">
    <source>
        <dbReference type="EMBL" id="QDP77422.1"/>
    </source>
</evidence>